<dbReference type="AlphaFoldDB" id="A0A3B6LXD4"/>
<accession>A0A3B6LXD4</accession>
<evidence type="ECO:0000259" key="2">
    <source>
        <dbReference type="Pfam" id="PF13968"/>
    </source>
</evidence>
<dbReference type="Pfam" id="PF04578">
    <property type="entry name" value="DUF594"/>
    <property type="match status" value="1"/>
</dbReference>
<dbReference type="EnsemblPlants" id="TraesCS5B02G519600.1">
    <property type="protein sequence ID" value="TraesCS5B02G519600.1.cds1"/>
    <property type="gene ID" value="TraesCS5B02G519600"/>
</dbReference>
<feature type="transmembrane region" description="Helical" evidence="1">
    <location>
        <begin position="15"/>
        <end position="35"/>
    </location>
</feature>
<evidence type="ECO:0000256" key="1">
    <source>
        <dbReference type="SAM" id="Phobius"/>
    </source>
</evidence>
<dbReference type="Gramene" id="TraesCS5B03G1263000.1">
    <property type="protein sequence ID" value="TraesCS5B03G1263000.1.CDS1"/>
    <property type="gene ID" value="TraesCS5B03G1263000"/>
</dbReference>
<organism evidence="3">
    <name type="scientific">Triticum aestivum</name>
    <name type="common">Wheat</name>
    <dbReference type="NCBI Taxonomy" id="4565"/>
    <lineage>
        <taxon>Eukaryota</taxon>
        <taxon>Viridiplantae</taxon>
        <taxon>Streptophyta</taxon>
        <taxon>Embryophyta</taxon>
        <taxon>Tracheophyta</taxon>
        <taxon>Spermatophyta</taxon>
        <taxon>Magnoliopsida</taxon>
        <taxon>Liliopsida</taxon>
        <taxon>Poales</taxon>
        <taxon>Poaceae</taxon>
        <taxon>BOP clade</taxon>
        <taxon>Pooideae</taxon>
        <taxon>Triticodae</taxon>
        <taxon>Triticeae</taxon>
        <taxon>Triticinae</taxon>
        <taxon>Triticum</taxon>
    </lineage>
</organism>
<proteinExistence type="predicted"/>
<keyword evidence="1" id="KW-0812">Transmembrane</keyword>
<dbReference type="Gramene" id="TraesPARA_EIv1.0_1752010.1">
    <property type="protein sequence ID" value="TraesPARA_EIv1.0_1752010.1.CDS1"/>
    <property type="gene ID" value="TraesPARA_EIv1.0_1752010"/>
</dbReference>
<feature type="transmembrane region" description="Helical" evidence="1">
    <location>
        <begin position="302"/>
        <end position="323"/>
    </location>
</feature>
<protein>
    <recommendedName>
        <fullName evidence="2">DUF4220 domain-containing protein</fullName>
    </recommendedName>
</protein>
<dbReference type="Gramene" id="TraesRN5B0101232100.1">
    <property type="protein sequence ID" value="TraesRN5B0101232100.1"/>
    <property type="gene ID" value="TraesRN5B0101232100"/>
</dbReference>
<dbReference type="InterPro" id="IPR007658">
    <property type="entry name" value="DUF594"/>
</dbReference>
<keyword evidence="1" id="KW-0472">Membrane</keyword>
<feature type="transmembrane region" description="Helical" evidence="1">
    <location>
        <begin position="138"/>
        <end position="154"/>
    </location>
</feature>
<dbReference type="Pfam" id="PF13968">
    <property type="entry name" value="DUF4220"/>
    <property type="match status" value="1"/>
</dbReference>
<reference evidence="3" key="2">
    <citation type="submission" date="2018-10" db="UniProtKB">
        <authorList>
            <consortium name="EnsemblPlants"/>
        </authorList>
    </citation>
    <scope>IDENTIFICATION</scope>
</reference>
<dbReference type="InterPro" id="IPR025315">
    <property type="entry name" value="DUF4220"/>
</dbReference>
<keyword evidence="1" id="KW-1133">Transmembrane helix</keyword>
<sequence length="651" mass="75781">MGLSDAMQWWDEWKLRVLVLCSLVIQFFLFFSGWVRIYHKLRRLRPLVWMAHIGGDALAIYALATLFNRQKQRTAVDGSDALELIWVPILLIHLGGQDTIAYSLENNEQWMRYAITLVSQLAVALYIFYNWWSGQKKLLQAAVLLFIIGIIKFSEKSWALKRASFNSMATRSLSVRSENRSIPPYWTLCTSDCMGFFSAKHKGEEKHHCNLSLEDYVQEAHKIVQETGRTSDQKAAIIKFTAATMDYISMMLVDRSTPYYVRLNYLQCFHQSDDEYGHKNLQVWIRNTYGALYTKQRSNKTCLGCCSWLLLPFLALASLVLFAKSDKDDYNEKDIIVSYIMFCCTVVNQLSPWLLGRCEMWCANNLAFSQDMVSQHNLMSFCAREKQLTTFKKIVAFMCPMEYINKHCYNWQETAALQIEVLIREYIKDGWKEYIGDPTAYRRFNNFRGQHTLSRHPQHLWSLKLGFDESVLVWHIATDLCFYHPDTFSQGPSGDTILRSTQISNYMIYLLYVCPEMLMAGTRQDFFTYACDEIKDILTDQNDPPSIARRIRHMKHDQLKGVVLQNAHKLAEELMEHPDEEERWKVIQGVWVEMLCYSASRCRGYLHAKSLGEGGEFLTNVWFLWSFMGMEILGDKIHQPLEKEGITDALV</sequence>
<dbReference type="STRING" id="4565.A0A3B6LXD4"/>
<keyword evidence="4" id="KW-1185">Reference proteome</keyword>
<feature type="transmembrane region" description="Helical" evidence="1">
    <location>
        <begin position="47"/>
        <end position="64"/>
    </location>
</feature>
<evidence type="ECO:0000313" key="3">
    <source>
        <dbReference type="EnsemblPlants" id="TraesCS5B02G519600.1.cds1"/>
    </source>
</evidence>
<dbReference type="Proteomes" id="UP000019116">
    <property type="component" value="Chromosome 5B"/>
</dbReference>
<dbReference type="Gramene" id="TraesARI7B03G04327730.1">
    <property type="protein sequence ID" value="TraesARI7B03G04327730.1.CDS1"/>
    <property type="gene ID" value="TraesARI7B03G04327730"/>
</dbReference>
<dbReference type="Gramene" id="TraesCAD_scaffold_003364_01G000200.1">
    <property type="protein sequence ID" value="TraesCAD_scaffold_003364_01G000200.1"/>
    <property type="gene ID" value="TraesCAD_scaffold_003364_01G000200"/>
</dbReference>
<feature type="transmembrane region" description="Helical" evidence="1">
    <location>
        <begin position="84"/>
        <end position="104"/>
    </location>
</feature>
<dbReference type="PANTHER" id="PTHR31325">
    <property type="entry name" value="OS01G0798800 PROTEIN-RELATED"/>
    <property type="match status" value="1"/>
</dbReference>
<feature type="domain" description="DUF4220" evidence="2">
    <location>
        <begin position="49"/>
        <end position="375"/>
    </location>
</feature>
<dbReference type="Gramene" id="TraesCS5B02G519600.1">
    <property type="protein sequence ID" value="TraesCS5B02G519600.1.cds1"/>
    <property type="gene ID" value="TraesCS5B02G519600"/>
</dbReference>
<dbReference type="OrthoDB" id="686958at2759"/>
<evidence type="ECO:0000313" key="4">
    <source>
        <dbReference type="Proteomes" id="UP000019116"/>
    </source>
</evidence>
<feature type="transmembrane region" description="Helical" evidence="1">
    <location>
        <begin position="111"/>
        <end position="132"/>
    </location>
</feature>
<name>A0A3B6LXD4_WHEAT</name>
<reference evidence="3" key="1">
    <citation type="submission" date="2018-08" db="EMBL/GenBank/DDBJ databases">
        <authorList>
            <person name="Rossello M."/>
        </authorList>
    </citation>
    <scope>NUCLEOTIDE SEQUENCE [LARGE SCALE GENOMIC DNA]</scope>
    <source>
        <strain evidence="3">cv. Chinese Spring</strain>
    </source>
</reference>